<feature type="transmembrane region" description="Helical" evidence="7">
    <location>
        <begin position="110"/>
        <end position="134"/>
    </location>
</feature>
<evidence type="ECO:0000256" key="1">
    <source>
        <dbReference type="ARBA" id="ARBA00004651"/>
    </source>
</evidence>
<keyword evidence="4 7" id="KW-0812">Transmembrane</keyword>
<dbReference type="RefSeq" id="WP_094997556.1">
    <property type="nucleotide sequence ID" value="NZ_BMJL01000007.1"/>
</dbReference>
<evidence type="ECO:0000256" key="7">
    <source>
        <dbReference type="SAM" id="Phobius"/>
    </source>
</evidence>
<proteinExistence type="inferred from homology"/>
<dbReference type="CDD" id="cd01127">
    <property type="entry name" value="TrwB_TraG_TraD_VirD4"/>
    <property type="match status" value="1"/>
</dbReference>
<name>A0A223V6L8_9FLAO</name>
<evidence type="ECO:0000256" key="2">
    <source>
        <dbReference type="ARBA" id="ARBA00008806"/>
    </source>
</evidence>
<feature type="transmembrane region" description="Helical" evidence="7">
    <location>
        <begin position="86"/>
        <end position="104"/>
    </location>
</feature>
<dbReference type="Proteomes" id="UP000215244">
    <property type="component" value="Chromosome"/>
</dbReference>
<feature type="transmembrane region" description="Helical" evidence="7">
    <location>
        <begin position="12"/>
        <end position="32"/>
    </location>
</feature>
<dbReference type="KEGG" id="marb:CJ263_12355"/>
<evidence type="ECO:0000256" key="3">
    <source>
        <dbReference type="ARBA" id="ARBA00022475"/>
    </source>
</evidence>
<reference evidence="8 9" key="1">
    <citation type="submission" date="2017-08" db="EMBL/GenBank/DDBJ databases">
        <title>The complete genome sequence of Maribacter sp. B1, isolated from deep-sea sediment.</title>
        <authorList>
            <person name="Wu Y.-H."/>
            <person name="Cheng H."/>
            <person name="Xu X.-W."/>
        </authorList>
    </citation>
    <scope>NUCLEOTIDE SEQUENCE [LARGE SCALE GENOMIC DNA]</scope>
    <source>
        <strain evidence="8 9">B1</strain>
    </source>
</reference>
<feature type="transmembrane region" description="Helical" evidence="7">
    <location>
        <begin position="52"/>
        <end position="74"/>
    </location>
</feature>
<dbReference type="PANTHER" id="PTHR37937">
    <property type="entry name" value="CONJUGATIVE TRANSFER: DNA TRANSPORT"/>
    <property type="match status" value="1"/>
</dbReference>
<accession>A0A223V6L8</accession>
<dbReference type="InterPro" id="IPR051539">
    <property type="entry name" value="T4SS-coupling_protein"/>
</dbReference>
<evidence type="ECO:0008006" key="10">
    <source>
        <dbReference type="Google" id="ProtNLM"/>
    </source>
</evidence>
<keyword evidence="6 7" id="KW-0472">Membrane</keyword>
<evidence type="ECO:0000256" key="6">
    <source>
        <dbReference type="ARBA" id="ARBA00023136"/>
    </source>
</evidence>
<sequence>MQDKNKGYMGMYLSAFHFTIILFREQYALYIFHYGHQGFLDSIHSFLVRSGLPSQGMVARLLLLGLLMGGIMMYRPVKKEEVGRRKSITGFLVSLALLFVSWWCHGVSELGMWASMIFLSLAYLGLMTFGMRLFQFLDFMNLAKNDPFNDTKETFEQTGERIDTPYSANIPYTYSHDGKQRKGWINFVNLFRALLVIGTPGSGKSFSVIEEIMAQFIDKKYAMVIYDFKFDTLTRKAYGYLQEAIKKHGNDSEMPFPKLYRICFDDLRMTHRNNPMDPYGLVNQSDAIDTATTLMKNLNPEWIKRQDYFSRSAISYTGGCIWYLKKKSEETGRYLCTPGHLAILTTVKIDILMEIMTKDVEVRQILVPFRDALEKEAMEQLSGQTSTVQISLSSIATKEIFYVMSGNDFSLEVNDPRYPKIVSLQNNPERKEVYSAPLGLYMNTILKRVNKPGKRHMALLIDEVPTLFIMLLRTIIDTGRENKIATILGLQSVGQLILDYGRELADVIYDNCANIICGAAKGETAKRLSELFGKIHQEKVSKNTSSSDVSTNLSTQMMELLPRSKIASMSTGHFAGLVADTFEHQIKEKKCYGQLLPDIEGKRRAMKHKLPVVNDFKPENFGELFQAQMKLIEELDLPKNVSGLFTREIGYIEFYGKRLEETAKNAFTNGTKRRIFKDVVKELRLFDFREDILELLNTGVRDADWQRLLAYIVEEFLVRTEMDRVAQAEFDKIINEVDSLVKEEYKALTGKELKSAIFDEKKINGEIARSIDNSEAAVEKFMDDFGKELDESLSQSLAAWQEETEYNFEEEFSSYPIENFE</sequence>
<dbReference type="InterPro" id="IPR003688">
    <property type="entry name" value="TraG/VirD4"/>
</dbReference>
<keyword evidence="9" id="KW-1185">Reference proteome</keyword>
<dbReference type="InterPro" id="IPR027417">
    <property type="entry name" value="P-loop_NTPase"/>
</dbReference>
<dbReference type="EMBL" id="CP022957">
    <property type="protein sequence ID" value="ASV30942.1"/>
    <property type="molecule type" value="Genomic_DNA"/>
</dbReference>
<dbReference type="OrthoDB" id="102453at2"/>
<gene>
    <name evidence="8" type="ORF">CJ263_12355</name>
</gene>
<protein>
    <recommendedName>
        <fullName evidence="10">TraD/TraG TraM recognition site domain-containing protein</fullName>
    </recommendedName>
</protein>
<keyword evidence="5 7" id="KW-1133">Transmembrane helix</keyword>
<keyword evidence="3" id="KW-1003">Cell membrane</keyword>
<organism evidence="8 9">
    <name type="scientific">Maribacter cobaltidurans</name>
    <dbReference type="NCBI Taxonomy" id="1178778"/>
    <lineage>
        <taxon>Bacteria</taxon>
        <taxon>Pseudomonadati</taxon>
        <taxon>Bacteroidota</taxon>
        <taxon>Flavobacteriia</taxon>
        <taxon>Flavobacteriales</taxon>
        <taxon>Flavobacteriaceae</taxon>
        <taxon>Maribacter</taxon>
    </lineage>
</organism>
<dbReference type="Pfam" id="PF02534">
    <property type="entry name" value="T4SS-DNA_transf"/>
    <property type="match status" value="1"/>
</dbReference>
<dbReference type="PANTHER" id="PTHR37937:SF1">
    <property type="entry name" value="CONJUGATIVE TRANSFER: DNA TRANSPORT"/>
    <property type="match status" value="1"/>
</dbReference>
<dbReference type="SUPFAM" id="SSF52540">
    <property type="entry name" value="P-loop containing nucleoside triphosphate hydrolases"/>
    <property type="match status" value="1"/>
</dbReference>
<comment type="similarity">
    <text evidence="2">Belongs to the VirD4/TraG family.</text>
</comment>
<evidence type="ECO:0000313" key="8">
    <source>
        <dbReference type="EMBL" id="ASV30942.1"/>
    </source>
</evidence>
<dbReference type="Gene3D" id="3.40.50.300">
    <property type="entry name" value="P-loop containing nucleotide triphosphate hydrolases"/>
    <property type="match status" value="2"/>
</dbReference>
<evidence type="ECO:0000313" key="9">
    <source>
        <dbReference type="Proteomes" id="UP000215244"/>
    </source>
</evidence>
<comment type="subcellular location">
    <subcellularLocation>
        <location evidence="1">Cell membrane</location>
        <topology evidence="1">Multi-pass membrane protein</topology>
    </subcellularLocation>
</comment>
<evidence type="ECO:0000256" key="4">
    <source>
        <dbReference type="ARBA" id="ARBA00022692"/>
    </source>
</evidence>
<dbReference type="GO" id="GO:0005886">
    <property type="term" value="C:plasma membrane"/>
    <property type="evidence" value="ECO:0007669"/>
    <property type="project" value="UniProtKB-SubCell"/>
</dbReference>
<evidence type="ECO:0000256" key="5">
    <source>
        <dbReference type="ARBA" id="ARBA00022989"/>
    </source>
</evidence>
<dbReference type="AlphaFoldDB" id="A0A223V6L8"/>